<gene>
    <name evidence="2" type="ORF">HUK83_16345</name>
</gene>
<proteinExistence type="predicted"/>
<accession>A0A850NVW9</accession>
<sequence length="38" mass="3823">MTAPIVIAAGGTGGHFFPAEALAAALMARGHRVVLMTD</sequence>
<dbReference type="GO" id="GO:1901137">
    <property type="term" value="P:carbohydrate derivative biosynthetic process"/>
    <property type="evidence" value="ECO:0007669"/>
    <property type="project" value="UniProtKB-ARBA"/>
</dbReference>
<protein>
    <submittedName>
        <fullName evidence="2">Glycosyltransferase</fullName>
    </submittedName>
</protein>
<comment type="caution">
    <text evidence="2">The sequence shown here is derived from an EMBL/GenBank/DDBJ whole genome shotgun (WGS) entry which is preliminary data.</text>
</comment>
<evidence type="ECO:0000313" key="2">
    <source>
        <dbReference type="EMBL" id="NVN31896.1"/>
    </source>
</evidence>
<dbReference type="Pfam" id="PF03033">
    <property type="entry name" value="Glyco_transf_28"/>
    <property type="match status" value="1"/>
</dbReference>
<dbReference type="SUPFAM" id="SSF53756">
    <property type="entry name" value="UDP-Glycosyltransferase/glycogen phosphorylase"/>
    <property type="match status" value="1"/>
</dbReference>
<dbReference type="RefSeq" id="WP_176626501.1">
    <property type="nucleotide sequence ID" value="NZ_JABXXQ010000544.1"/>
</dbReference>
<dbReference type="EMBL" id="JABXXQ010000544">
    <property type="protein sequence ID" value="NVN31896.1"/>
    <property type="molecule type" value="Genomic_DNA"/>
</dbReference>
<dbReference type="GO" id="GO:0016758">
    <property type="term" value="F:hexosyltransferase activity"/>
    <property type="evidence" value="ECO:0007669"/>
    <property type="project" value="InterPro"/>
</dbReference>
<feature type="domain" description="Glycosyltransferase family 28 N-terminal" evidence="1">
    <location>
        <begin position="5"/>
        <end position="37"/>
    </location>
</feature>
<dbReference type="InterPro" id="IPR004276">
    <property type="entry name" value="GlycoTrans_28_N"/>
</dbReference>
<dbReference type="GO" id="GO:0005975">
    <property type="term" value="P:carbohydrate metabolic process"/>
    <property type="evidence" value="ECO:0007669"/>
    <property type="project" value="InterPro"/>
</dbReference>
<dbReference type="Gene3D" id="3.40.50.2000">
    <property type="entry name" value="Glycogen Phosphorylase B"/>
    <property type="match status" value="1"/>
</dbReference>
<keyword evidence="2" id="KW-0808">Transferase</keyword>
<name>A0A850NVW9_9PROT</name>
<evidence type="ECO:0000313" key="3">
    <source>
        <dbReference type="Proteomes" id="UP000565205"/>
    </source>
</evidence>
<reference evidence="2 3" key="1">
    <citation type="submission" date="2020-06" db="EMBL/GenBank/DDBJ databases">
        <title>Description of novel acetic acid bacteria.</title>
        <authorList>
            <person name="Sombolestani A."/>
        </authorList>
    </citation>
    <scope>NUCLEOTIDE SEQUENCE [LARGE SCALE GENOMIC DNA]</scope>
    <source>
        <strain evidence="2 3">LMG 26838</strain>
    </source>
</reference>
<feature type="non-terminal residue" evidence="2">
    <location>
        <position position="38"/>
    </location>
</feature>
<evidence type="ECO:0000259" key="1">
    <source>
        <dbReference type="Pfam" id="PF03033"/>
    </source>
</evidence>
<organism evidence="2 3">
    <name type="scientific">Endobacter medicaginis</name>
    <dbReference type="NCBI Taxonomy" id="1181271"/>
    <lineage>
        <taxon>Bacteria</taxon>
        <taxon>Pseudomonadati</taxon>
        <taxon>Pseudomonadota</taxon>
        <taxon>Alphaproteobacteria</taxon>
        <taxon>Acetobacterales</taxon>
        <taxon>Acetobacteraceae</taxon>
        <taxon>Endobacter</taxon>
    </lineage>
</organism>
<dbReference type="Proteomes" id="UP000565205">
    <property type="component" value="Unassembled WGS sequence"/>
</dbReference>
<dbReference type="AlphaFoldDB" id="A0A850NVW9"/>